<feature type="transmembrane region" description="Helical" evidence="6">
    <location>
        <begin position="222"/>
        <end position="243"/>
    </location>
</feature>
<proteinExistence type="predicted"/>
<feature type="transmembrane region" description="Helical" evidence="6">
    <location>
        <begin position="364"/>
        <end position="381"/>
    </location>
</feature>
<feature type="transmembrane region" description="Helical" evidence="6">
    <location>
        <begin position="113"/>
        <end position="135"/>
    </location>
</feature>
<feature type="transmembrane region" description="Helical" evidence="6">
    <location>
        <begin position="292"/>
        <end position="316"/>
    </location>
</feature>
<dbReference type="GO" id="GO:0005886">
    <property type="term" value="C:plasma membrane"/>
    <property type="evidence" value="ECO:0007669"/>
    <property type="project" value="UniProtKB-SubCell"/>
</dbReference>
<dbReference type="OrthoDB" id="6803779at2"/>
<dbReference type="EMBL" id="POUW01000008">
    <property type="protein sequence ID" value="PNG03844.1"/>
    <property type="molecule type" value="Genomic_DNA"/>
</dbReference>
<feature type="transmembrane region" description="Helical" evidence="6">
    <location>
        <begin position="255"/>
        <end position="276"/>
    </location>
</feature>
<feature type="transmembrane region" description="Helical" evidence="6">
    <location>
        <begin position="85"/>
        <end position="107"/>
    </location>
</feature>
<dbReference type="InterPro" id="IPR002797">
    <property type="entry name" value="Polysacc_synth"/>
</dbReference>
<keyword evidence="4 6" id="KW-1133">Transmembrane helix</keyword>
<evidence type="ECO:0000313" key="7">
    <source>
        <dbReference type="EMBL" id="PNG03844.1"/>
    </source>
</evidence>
<evidence type="ECO:0000256" key="2">
    <source>
        <dbReference type="ARBA" id="ARBA00022475"/>
    </source>
</evidence>
<evidence type="ECO:0000256" key="5">
    <source>
        <dbReference type="ARBA" id="ARBA00023136"/>
    </source>
</evidence>
<organism evidence="7 8">
    <name type="scientific">Stutzerimonas stutzeri</name>
    <name type="common">Pseudomonas stutzeri</name>
    <dbReference type="NCBI Taxonomy" id="316"/>
    <lineage>
        <taxon>Bacteria</taxon>
        <taxon>Pseudomonadati</taxon>
        <taxon>Pseudomonadota</taxon>
        <taxon>Gammaproteobacteria</taxon>
        <taxon>Pseudomonadales</taxon>
        <taxon>Pseudomonadaceae</taxon>
        <taxon>Stutzerimonas</taxon>
    </lineage>
</organism>
<comment type="subcellular location">
    <subcellularLocation>
        <location evidence="1">Cell membrane</location>
        <topology evidence="1">Multi-pass membrane protein</topology>
    </subcellularLocation>
</comment>
<dbReference type="AlphaFoldDB" id="A0A2N8SMX9"/>
<evidence type="ECO:0000256" key="6">
    <source>
        <dbReference type="SAM" id="Phobius"/>
    </source>
</evidence>
<name>A0A2N8SMX9_STUST</name>
<feature type="transmembrane region" description="Helical" evidence="6">
    <location>
        <begin position="387"/>
        <end position="404"/>
    </location>
</feature>
<evidence type="ECO:0000256" key="4">
    <source>
        <dbReference type="ARBA" id="ARBA00022989"/>
    </source>
</evidence>
<dbReference type="PANTHER" id="PTHR30250">
    <property type="entry name" value="PST FAMILY PREDICTED COLANIC ACID TRANSPORTER"/>
    <property type="match status" value="1"/>
</dbReference>
<gene>
    <name evidence="7" type="ORF">CXL00_19550</name>
</gene>
<protein>
    <submittedName>
        <fullName evidence="7">Uncharacterized protein</fullName>
    </submittedName>
</protein>
<feature type="transmembrane region" description="Helical" evidence="6">
    <location>
        <begin position="12"/>
        <end position="35"/>
    </location>
</feature>
<evidence type="ECO:0000256" key="3">
    <source>
        <dbReference type="ARBA" id="ARBA00022692"/>
    </source>
</evidence>
<accession>A0A2N8SMX9</accession>
<feature type="transmembrane region" description="Helical" evidence="6">
    <location>
        <begin position="173"/>
        <end position="193"/>
    </location>
</feature>
<dbReference type="Proteomes" id="UP000235897">
    <property type="component" value="Unassembled WGS sequence"/>
</dbReference>
<dbReference type="PANTHER" id="PTHR30250:SF11">
    <property type="entry name" value="O-ANTIGEN TRANSPORTER-RELATED"/>
    <property type="match status" value="1"/>
</dbReference>
<comment type="caution">
    <text evidence="7">The sequence shown here is derived from an EMBL/GenBank/DDBJ whole genome shotgun (WGS) entry which is preliminary data.</text>
</comment>
<evidence type="ECO:0000256" key="1">
    <source>
        <dbReference type="ARBA" id="ARBA00004651"/>
    </source>
</evidence>
<keyword evidence="2" id="KW-1003">Cell membrane</keyword>
<keyword evidence="5 6" id="KW-0472">Membrane</keyword>
<sequence length="459" mass="51054">MCMKKKFDKEIGKIAFVFLPMVMQPLLNFFFLILVAKYCSLEEYGSLALSMVLVSVIVGFSDFGLRDYLLSKGAIDKGLSSGENLFLPATVGYLVLVMAAMFYLGNVGGTHDAYYLLVSFLPEALAFAVLQRCLFFHYQRQDRLVRFSSLDSIFKSLPFAVKIGLFLLTGNLILSVAVGAGVAMLSYLGWFYLRCIRQPGFFAIDTQVFATLGKMLTLWRSWLPFTVSFFSFFLYFGADRIVIEKLLGGEQLAVYAAAVSFIAIGQIAVTAFWSLYMPRISRGFNEIGQRKFVILAVGLSLGMFAGYQVFALLLFHLFYPESYAGASLILQIMAGFFIFRLVNVVFEMYWVAEERYDSFVKMRVFCGLLSVALNCIFIPVFGLIAPAVIVVICELTLTLLILFAEFRRKNSPAAEPQAISVDIVPEAVPMSVIPPALLQSVQPAPSLFIEQSEAGHSGT</sequence>
<feature type="transmembrane region" description="Helical" evidence="6">
    <location>
        <begin position="328"/>
        <end position="352"/>
    </location>
</feature>
<evidence type="ECO:0000313" key="8">
    <source>
        <dbReference type="Proteomes" id="UP000235897"/>
    </source>
</evidence>
<keyword evidence="3 6" id="KW-0812">Transmembrane</keyword>
<dbReference type="Pfam" id="PF01943">
    <property type="entry name" value="Polysacc_synt"/>
    <property type="match status" value="1"/>
</dbReference>
<reference evidence="7 8" key="1">
    <citation type="submission" date="2018-01" db="EMBL/GenBank/DDBJ databases">
        <title>Denitrification phenotypes of diverse strains of Pseudomonas stutzeri.</title>
        <authorList>
            <person name="Milligan D.A."/>
            <person name="Bergaust L."/>
            <person name="Bakken L.R."/>
            <person name="Frostegard A."/>
        </authorList>
    </citation>
    <scope>NUCLEOTIDE SEQUENCE [LARGE SCALE GENOMIC DNA]</scope>
    <source>
        <strain evidence="7 8">28a3</strain>
    </source>
</reference>
<feature type="transmembrane region" description="Helical" evidence="6">
    <location>
        <begin position="47"/>
        <end position="65"/>
    </location>
</feature>
<dbReference type="InterPro" id="IPR050833">
    <property type="entry name" value="Poly_Biosynth_Transport"/>
</dbReference>